<evidence type="ECO:0000256" key="1">
    <source>
        <dbReference type="SAM" id="MobiDB-lite"/>
    </source>
</evidence>
<evidence type="ECO:0000313" key="3">
    <source>
        <dbReference type="Proteomes" id="UP001253637"/>
    </source>
</evidence>
<feature type="region of interest" description="Disordered" evidence="1">
    <location>
        <begin position="67"/>
        <end position="109"/>
    </location>
</feature>
<feature type="region of interest" description="Disordered" evidence="1">
    <location>
        <begin position="180"/>
        <end position="206"/>
    </location>
</feature>
<dbReference type="Proteomes" id="UP001253637">
    <property type="component" value="Segment"/>
</dbReference>
<organism evidence="2 3">
    <name type="scientific">Pandoravirus japonicus</name>
    <dbReference type="NCBI Taxonomy" id="2823154"/>
    <lineage>
        <taxon>Viruses</taxon>
        <taxon>Pandoravirus</taxon>
    </lineage>
</organism>
<evidence type="ECO:0000313" key="2">
    <source>
        <dbReference type="EMBL" id="BCU03791.1"/>
    </source>
</evidence>
<sequence>MYPNRGVYNGDVKWVVGVASSVRAHKGLRFSLWTAGFIHPPGHADPTCPLSPCFCPFFSRERRSRLRVPTHSLPAPTPPLTCRPLKAKKDDSRRPPHSFQAPWHQKRPNGHLAVSRFGAGAQTSAGCGSGDERHGRETWAMPRAHARRAWIFSFRQRLADSFFVGSWRRETARFGKPEAHQKCRSTKQRRAGVQKKEDKQAVSTTTKKCIVAKTERSKALVG</sequence>
<proteinExistence type="predicted"/>
<reference evidence="2" key="1">
    <citation type="submission" date="2021-04" db="EMBL/GenBank/DDBJ databases">
        <title>Draft Genome Sequence of Pandoravirus japonicus, Isolated from the Sabaishi River of Niigata, Japan.</title>
        <authorList>
            <person name="Hosokawa N."/>
            <person name="Takahashi H."/>
            <person name="Aoki K."/>
            <person name="Takemura M."/>
        </authorList>
    </citation>
    <scope>NUCLEOTIDE SEQUENCE</scope>
</reference>
<dbReference type="EMBL" id="LC625835">
    <property type="protein sequence ID" value="BCU03791.1"/>
    <property type="molecule type" value="Genomic_DNA"/>
</dbReference>
<name>A0A811BTK4_9VIRU</name>
<protein>
    <submittedName>
        <fullName evidence="2">Uncharacterized protein</fullName>
    </submittedName>
</protein>
<feature type="compositionally biased region" description="Basic residues" evidence="1">
    <location>
        <begin position="182"/>
        <end position="193"/>
    </location>
</feature>
<accession>A0A811BTK4</accession>